<dbReference type="EMBL" id="KK852548">
    <property type="protein sequence ID" value="KDR21586.1"/>
    <property type="molecule type" value="Genomic_DNA"/>
</dbReference>
<feature type="signal peptide" evidence="3">
    <location>
        <begin position="1"/>
        <end position="16"/>
    </location>
</feature>
<evidence type="ECO:0000313" key="6">
    <source>
        <dbReference type="EMBL" id="KDR21586.1"/>
    </source>
</evidence>
<evidence type="ECO:0000256" key="2">
    <source>
        <dbReference type="PROSITE-ProRule" id="PRU00076"/>
    </source>
</evidence>
<evidence type="ECO:0000259" key="5">
    <source>
        <dbReference type="PROSITE" id="PS50026"/>
    </source>
</evidence>
<dbReference type="InParanoid" id="A0A067RCJ9"/>
<evidence type="ECO:0000256" key="3">
    <source>
        <dbReference type="SAM" id="SignalP"/>
    </source>
</evidence>
<feature type="domain" description="CUB" evidence="4">
    <location>
        <begin position="35"/>
        <end position="165"/>
    </location>
</feature>
<dbReference type="AlphaFoldDB" id="A0A067RCJ9"/>
<name>A0A067RCJ9_ZOONE</name>
<organism evidence="6 7">
    <name type="scientific">Zootermopsis nevadensis</name>
    <name type="common">Dampwood termite</name>
    <dbReference type="NCBI Taxonomy" id="136037"/>
    <lineage>
        <taxon>Eukaryota</taxon>
        <taxon>Metazoa</taxon>
        <taxon>Ecdysozoa</taxon>
        <taxon>Arthropoda</taxon>
        <taxon>Hexapoda</taxon>
        <taxon>Insecta</taxon>
        <taxon>Pterygota</taxon>
        <taxon>Neoptera</taxon>
        <taxon>Polyneoptera</taxon>
        <taxon>Dictyoptera</taxon>
        <taxon>Blattodea</taxon>
        <taxon>Blattoidea</taxon>
        <taxon>Termitoidae</taxon>
        <taxon>Termopsidae</taxon>
        <taxon>Zootermopsis</taxon>
    </lineage>
</organism>
<feature type="domain" description="EGF-like" evidence="5">
    <location>
        <begin position="172"/>
        <end position="210"/>
    </location>
</feature>
<dbReference type="OMA" id="CDPPRAN"/>
<keyword evidence="2" id="KW-0245">EGF-like domain</keyword>
<dbReference type="PROSITE" id="PS01186">
    <property type="entry name" value="EGF_2"/>
    <property type="match status" value="1"/>
</dbReference>
<dbReference type="PROSITE" id="PS00022">
    <property type="entry name" value="EGF_1"/>
    <property type="match status" value="1"/>
</dbReference>
<dbReference type="Proteomes" id="UP000027135">
    <property type="component" value="Unassembled WGS sequence"/>
</dbReference>
<keyword evidence="1 2" id="KW-1015">Disulfide bond</keyword>
<evidence type="ECO:0000256" key="1">
    <source>
        <dbReference type="ARBA" id="ARBA00023157"/>
    </source>
</evidence>
<keyword evidence="3" id="KW-0732">Signal</keyword>
<reference evidence="6 7" key="1">
    <citation type="journal article" date="2014" name="Nat. Commun.">
        <title>Molecular traces of alternative social organization in a termite genome.</title>
        <authorList>
            <person name="Terrapon N."/>
            <person name="Li C."/>
            <person name="Robertson H.M."/>
            <person name="Ji L."/>
            <person name="Meng X."/>
            <person name="Booth W."/>
            <person name="Chen Z."/>
            <person name="Childers C.P."/>
            <person name="Glastad K.M."/>
            <person name="Gokhale K."/>
            <person name="Gowin J."/>
            <person name="Gronenberg W."/>
            <person name="Hermansen R.A."/>
            <person name="Hu H."/>
            <person name="Hunt B.G."/>
            <person name="Huylmans A.K."/>
            <person name="Khalil S.M."/>
            <person name="Mitchell R.D."/>
            <person name="Munoz-Torres M.C."/>
            <person name="Mustard J.A."/>
            <person name="Pan H."/>
            <person name="Reese J.T."/>
            <person name="Scharf M.E."/>
            <person name="Sun F."/>
            <person name="Vogel H."/>
            <person name="Xiao J."/>
            <person name="Yang W."/>
            <person name="Yang Z."/>
            <person name="Yang Z."/>
            <person name="Zhou J."/>
            <person name="Zhu J."/>
            <person name="Brent C.S."/>
            <person name="Elsik C.G."/>
            <person name="Goodisman M.A."/>
            <person name="Liberles D.A."/>
            <person name="Roe R.M."/>
            <person name="Vargo E.L."/>
            <person name="Vilcinskas A."/>
            <person name="Wang J."/>
            <person name="Bornberg-Bauer E."/>
            <person name="Korb J."/>
            <person name="Zhang G."/>
            <person name="Liebig J."/>
        </authorList>
    </citation>
    <scope>NUCLEOTIDE SEQUENCE [LARGE SCALE GENOMIC DNA]</scope>
    <source>
        <tissue evidence="6">Whole organism</tissue>
    </source>
</reference>
<proteinExistence type="predicted"/>
<protein>
    <recommendedName>
        <fullName evidence="8">CUB domain-containing protein</fullName>
    </recommendedName>
</protein>
<comment type="caution">
    <text evidence="2">Lacks conserved residue(s) required for the propagation of feature annotation.</text>
</comment>
<feature type="disulfide bond" evidence="2">
    <location>
        <begin position="181"/>
        <end position="198"/>
    </location>
</feature>
<dbReference type="InterPro" id="IPR000859">
    <property type="entry name" value="CUB_dom"/>
</dbReference>
<dbReference type="PROSITE" id="PS50026">
    <property type="entry name" value="EGF_3"/>
    <property type="match status" value="1"/>
</dbReference>
<feature type="disulfide bond" evidence="2">
    <location>
        <begin position="200"/>
        <end position="209"/>
    </location>
</feature>
<dbReference type="InterPro" id="IPR000742">
    <property type="entry name" value="EGF"/>
</dbReference>
<evidence type="ECO:0008006" key="8">
    <source>
        <dbReference type="Google" id="ProtNLM"/>
    </source>
</evidence>
<keyword evidence="7" id="KW-1185">Reference proteome</keyword>
<sequence length="275" mass="30668">MWRMLVRVYLFVSCCSDVIVVMSRQHQPKHNSAKCGGDISSDKGVIQTPGFPGPFPVPIRCQWVIDASDRVPPNNYSIVIYLTQLYVTTGLTFTEFAFFEKGATPMGKQLVHTVTEQNVTLVHWLWTRSPYLVIDFTLDRLEGNHLRVMDNLLDVYGFNITYEISGRDNPVRPNSCNAILCSFLGNCYANRDFARFWCSCFEGFSGPNCGKGPGCERGRQICQNGASCCPDRSSCSFVHVNTGRTDDMDLCGLASASMMSAFCLSPVRRTNTGDD</sequence>
<dbReference type="eggNOG" id="ENOG502RZ6I">
    <property type="taxonomic scope" value="Eukaryota"/>
</dbReference>
<dbReference type="Gene3D" id="2.60.120.290">
    <property type="entry name" value="Spermadhesin, CUB domain"/>
    <property type="match status" value="1"/>
</dbReference>
<evidence type="ECO:0000259" key="4">
    <source>
        <dbReference type="PROSITE" id="PS01180"/>
    </source>
</evidence>
<gene>
    <name evidence="6" type="ORF">L798_03536</name>
</gene>
<dbReference type="InterPro" id="IPR035914">
    <property type="entry name" value="Sperma_CUB_dom_sf"/>
</dbReference>
<feature type="chain" id="PRO_5001645036" description="CUB domain-containing protein" evidence="3">
    <location>
        <begin position="17"/>
        <end position="275"/>
    </location>
</feature>
<evidence type="ECO:0000313" key="7">
    <source>
        <dbReference type="Proteomes" id="UP000027135"/>
    </source>
</evidence>
<dbReference type="PROSITE" id="PS01180">
    <property type="entry name" value="CUB"/>
    <property type="match status" value="1"/>
</dbReference>
<accession>A0A067RCJ9</accession>
<dbReference type="SUPFAM" id="SSF49854">
    <property type="entry name" value="Spermadhesin, CUB domain"/>
    <property type="match status" value="1"/>
</dbReference>